<dbReference type="PANTHER" id="PTHR46599:SF3">
    <property type="entry name" value="PIGGYBAC TRANSPOSABLE ELEMENT-DERIVED PROTEIN 4"/>
    <property type="match status" value="1"/>
</dbReference>
<dbReference type="InterPro" id="IPR029526">
    <property type="entry name" value="PGBD"/>
</dbReference>
<feature type="domain" description="PiggyBac transposable element-derived protein" evidence="1">
    <location>
        <begin position="4"/>
        <end position="112"/>
    </location>
</feature>
<dbReference type="PANTHER" id="PTHR46599">
    <property type="entry name" value="PIGGYBAC TRANSPOSABLE ELEMENT-DERIVED PROTEIN 4"/>
    <property type="match status" value="1"/>
</dbReference>
<accession>A0AAD9PUX7</accession>
<name>A0AAD9PUX7_ACRCE</name>
<comment type="caution">
    <text evidence="2">The sequence shown here is derived from an EMBL/GenBank/DDBJ whole genome shotgun (WGS) entry which is preliminary data.</text>
</comment>
<protein>
    <recommendedName>
        <fullName evidence="1">PiggyBac transposable element-derived protein domain-containing protein</fullName>
    </recommendedName>
</protein>
<proteinExistence type="predicted"/>
<dbReference type="AlphaFoldDB" id="A0AAD9PUX7"/>
<gene>
    <name evidence="2" type="ORF">P5673_030088</name>
</gene>
<keyword evidence="3" id="KW-1185">Reference proteome</keyword>
<evidence type="ECO:0000313" key="2">
    <source>
        <dbReference type="EMBL" id="KAK2549414.1"/>
    </source>
</evidence>
<organism evidence="2 3">
    <name type="scientific">Acropora cervicornis</name>
    <name type="common">Staghorn coral</name>
    <dbReference type="NCBI Taxonomy" id="6130"/>
    <lineage>
        <taxon>Eukaryota</taxon>
        <taxon>Metazoa</taxon>
        <taxon>Cnidaria</taxon>
        <taxon>Anthozoa</taxon>
        <taxon>Hexacorallia</taxon>
        <taxon>Scleractinia</taxon>
        <taxon>Astrocoeniina</taxon>
        <taxon>Acroporidae</taxon>
        <taxon>Acropora</taxon>
    </lineage>
</organism>
<sequence length="346" mass="39329">MLYFTEEIIAKIVEFTNKNAQSKGVKNWCPITAAELKEFLTLLIISNDIIVVPHDERFFLSSSETRLFQIPGFKNVLSSRKCFFELKSYILFCDLEHQGLEEETKDPLYKVRAAGTARPRKGYQYDQLKGTVLQKRGDVAWPTEKDRKMTALRWKDKKDVFFLSTIHPPPVVPAWLKMMTLVLKQMMREIQLACFKKVICFRTAPVWFTANRKKIKVNVVLDDASTVSYVNKEVAGVLHLSEKYQKVPVNVLNKNVETLDLMPVSLTQESCDGSENATIHIKKVPLASATMTNSAHMDDSCERQPNSNPAASKAADLWLRAGMKARKWLSNKSEVLPVIPTKSTSL</sequence>
<evidence type="ECO:0000259" key="1">
    <source>
        <dbReference type="Pfam" id="PF13843"/>
    </source>
</evidence>
<reference evidence="2" key="1">
    <citation type="journal article" date="2023" name="G3 (Bethesda)">
        <title>Whole genome assembly and annotation of the endangered Caribbean coral Acropora cervicornis.</title>
        <authorList>
            <person name="Selwyn J.D."/>
            <person name="Vollmer S.V."/>
        </authorList>
    </citation>
    <scope>NUCLEOTIDE SEQUENCE</scope>
    <source>
        <strain evidence="2">K2</strain>
    </source>
</reference>
<dbReference type="Pfam" id="PF13843">
    <property type="entry name" value="DDE_Tnp_1_7"/>
    <property type="match status" value="1"/>
</dbReference>
<reference evidence="2" key="2">
    <citation type="journal article" date="2023" name="Science">
        <title>Genomic signatures of disease resistance in endangered staghorn corals.</title>
        <authorList>
            <person name="Vollmer S.V."/>
            <person name="Selwyn J.D."/>
            <person name="Despard B.A."/>
            <person name="Roesel C.L."/>
        </authorList>
    </citation>
    <scope>NUCLEOTIDE SEQUENCE</scope>
    <source>
        <strain evidence="2">K2</strain>
    </source>
</reference>
<dbReference type="EMBL" id="JARQWQ010000126">
    <property type="protein sequence ID" value="KAK2549414.1"/>
    <property type="molecule type" value="Genomic_DNA"/>
</dbReference>
<evidence type="ECO:0000313" key="3">
    <source>
        <dbReference type="Proteomes" id="UP001249851"/>
    </source>
</evidence>
<dbReference type="Proteomes" id="UP001249851">
    <property type="component" value="Unassembled WGS sequence"/>
</dbReference>